<dbReference type="Proteomes" id="UP000035900">
    <property type="component" value="Unassembled WGS sequence"/>
</dbReference>
<dbReference type="AlphaFoldDB" id="A0A0J7IX48"/>
<protein>
    <submittedName>
        <fullName evidence="1">Gliding motility protein GldC</fullName>
    </submittedName>
</protein>
<reference evidence="1 2" key="1">
    <citation type="journal article" date="2004" name="Int. J. Syst. Evol. Microbiol.">
        <title>Kaistella koreensis gen. nov., sp. nov., a novel member of the Chryseobacterium-Bergeyella-Riemerella branch.</title>
        <authorList>
            <person name="Kim M.K."/>
            <person name="Im W.T."/>
            <person name="Shin Y.K."/>
            <person name="Lim J.H."/>
            <person name="Kim S.H."/>
            <person name="Lee B.C."/>
            <person name="Park M.Y."/>
            <person name="Lee K.Y."/>
            <person name="Lee S.T."/>
        </authorList>
    </citation>
    <scope>NUCLEOTIDE SEQUENCE [LARGE SCALE GENOMIC DNA]</scope>
    <source>
        <strain evidence="1 2">CCUG 49689</strain>
    </source>
</reference>
<gene>
    <name evidence="1" type="ORF">ACM44_11435</name>
</gene>
<evidence type="ECO:0000313" key="1">
    <source>
        <dbReference type="EMBL" id="KMQ70532.1"/>
    </source>
</evidence>
<dbReference type="EMBL" id="LFNG01000016">
    <property type="protein sequence ID" value="KMQ70532.1"/>
    <property type="molecule type" value="Genomic_DNA"/>
</dbReference>
<dbReference type="OrthoDB" id="893422at2"/>
<dbReference type="RefSeq" id="WP_048500177.1">
    <property type="nucleotide sequence ID" value="NZ_LFNG01000016.1"/>
</dbReference>
<dbReference type="InterPro" id="IPR019854">
    <property type="entry name" value="Motility-assoc_prot_GldC"/>
</dbReference>
<organism evidence="1 2">
    <name type="scientific">Chryseobacterium koreense CCUG 49689</name>
    <dbReference type="NCBI Taxonomy" id="1304281"/>
    <lineage>
        <taxon>Bacteria</taxon>
        <taxon>Pseudomonadati</taxon>
        <taxon>Bacteroidota</taxon>
        <taxon>Flavobacteriia</taxon>
        <taxon>Flavobacteriales</taxon>
        <taxon>Weeksellaceae</taxon>
        <taxon>Chryseobacterium group</taxon>
        <taxon>Chryseobacterium</taxon>
    </lineage>
</organism>
<dbReference type="STRING" id="1304281.ACM44_11435"/>
<dbReference type="Pfam" id="PF19937">
    <property type="entry name" value="GldC-like"/>
    <property type="match status" value="1"/>
</dbReference>
<comment type="caution">
    <text evidence="1">The sequence shown here is derived from an EMBL/GenBank/DDBJ whole genome shotgun (WGS) entry which is preliminary data.</text>
</comment>
<dbReference type="PATRIC" id="fig|1304281.5.peg.2456"/>
<proteinExistence type="predicted"/>
<dbReference type="NCBIfam" id="TIGR03515">
    <property type="entry name" value="GldC"/>
    <property type="match status" value="1"/>
</dbReference>
<evidence type="ECO:0000313" key="2">
    <source>
        <dbReference type="Proteomes" id="UP000035900"/>
    </source>
</evidence>
<keyword evidence="2" id="KW-1185">Reference proteome</keyword>
<sequence>MRKTQITIDVELDENHVPETMTWNAEDGGIEKQETKATMISVWDDKKSEALRIDLWTKDMPVDHMKMFIHQVLLSLASTYERATGEEDIADWLEVMAEEYAQKAAIKM</sequence>
<accession>A0A0J7IX48</accession>
<name>A0A0J7IX48_9FLAO</name>